<gene>
    <name evidence="2" type="ORF">A3J58_00730</name>
</gene>
<organism evidence="2 3">
    <name type="scientific">Candidatus Sungbacteria bacterium RIFCSPHIGHO2_02_FULL_52_23</name>
    <dbReference type="NCBI Taxonomy" id="1802274"/>
    <lineage>
        <taxon>Bacteria</taxon>
        <taxon>Candidatus Sungiibacteriota</taxon>
    </lineage>
</organism>
<comment type="caution">
    <text evidence="2">The sequence shown here is derived from an EMBL/GenBank/DDBJ whole genome shotgun (WGS) entry which is preliminary data.</text>
</comment>
<dbReference type="Proteomes" id="UP000178510">
    <property type="component" value="Unassembled WGS sequence"/>
</dbReference>
<reference evidence="2 3" key="1">
    <citation type="journal article" date="2016" name="Nat. Commun.">
        <title>Thousands of microbial genomes shed light on interconnected biogeochemical processes in an aquifer system.</title>
        <authorList>
            <person name="Anantharaman K."/>
            <person name="Brown C.T."/>
            <person name="Hug L.A."/>
            <person name="Sharon I."/>
            <person name="Castelle C.J."/>
            <person name="Probst A.J."/>
            <person name="Thomas B.C."/>
            <person name="Singh A."/>
            <person name="Wilkins M.J."/>
            <person name="Karaoz U."/>
            <person name="Brodie E.L."/>
            <person name="Williams K.H."/>
            <person name="Hubbard S.S."/>
            <person name="Banfield J.F."/>
        </authorList>
    </citation>
    <scope>NUCLEOTIDE SEQUENCE [LARGE SCALE GENOMIC DNA]</scope>
</reference>
<sequence length="229" mass="23443">MQQIIHSHIDDIRSLLAAFTVTAVLFASGGAYYAYGEAVTLTVTVAQTLTFTTNTNQFGTLTAGSYKIATTTLSVTTNDTAGWNVTLSGDDVTSPGGNTACDLDSDASVGITDQAQWVNGAATTTTGNAVARASLDSSGDVFAFRVMTASSSNGAPFLATTWWGASDADGTAKWAGIASSTVARQIGNAGTGSYSSSAHLNTVQYYLDVASSQSQGAYSCPLTFTTTGN</sequence>
<dbReference type="EMBL" id="MHQM01000020">
    <property type="protein sequence ID" value="OHA03780.1"/>
    <property type="molecule type" value="Genomic_DNA"/>
</dbReference>
<accession>A0A1G2KWJ3</accession>
<dbReference type="STRING" id="1802274.A3J58_00730"/>
<keyword evidence="1" id="KW-1133">Transmembrane helix</keyword>
<evidence type="ECO:0000256" key="1">
    <source>
        <dbReference type="SAM" id="Phobius"/>
    </source>
</evidence>
<keyword evidence="1" id="KW-0812">Transmembrane</keyword>
<name>A0A1G2KWJ3_9BACT</name>
<protein>
    <submittedName>
        <fullName evidence="2">Uncharacterized protein</fullName>
    </submittedName>
</protein>
<evidence type="ECO:0000313" key="3">
    <source>
        <dbReference type="Proteomes" id="UP000178510"/>
    </source>
</evidence>
<proteinExistence type="predicted"/>
<feature type="transmembrane region" description="Helical" evidence="1">
    <location>
        <begin position="12"/>
        <end position="35"/>
    </location>
</feature>
<dbReference type="AlphaFoldDB" id="A0A1G2KWJ3"/>
<evidence type="ECO:0000313" key="2">
    <source>
        <dbReference type="EMBL" id="OHA03780.1"/>
    </source>
</evidence>
<keyword evidence="1" id="KW-0472">Membrane</keyword>